<name>A0A369XJS4_9PROT</name>
<dbReference type="InterPro" id="IPR003779">
    <property type="entry name" value="CMD-like"/>
</dbReference>
<gene>
    <name evidence="2" type="ORF">DVS81_18425</name>
</gene>
<comment type="caution">
    <text evidence="2">The sequence shown here is derived from an EMBL/GenBank/DDBJ whole genome shotgun (WGS) entry which is preliminary data.</text>
</comment>
<dbReference type="Pfam" id="PF02627">
    <property type="entry name" value="CMD"/>
    <property type="match status" value="1"/>
</dbReference>
<dbReference type="InterPro" id="IPR029032">
    <property type="entry name" value="AhpD-like"/>
</dbReference>
<dbReference type="NCBIfam" id="TIGR00778">
    <property type="entry name" value="ahpD_dom"/>
    <property type="match status" value="1"/>
</dbReference>
<dbReference type="PANTHER" id="PTHR33930:SF2">
    <property type="entry name" value="BLR3452 PROTEIN"/>
    <property type="match status" value="1"/>
</dbReference>
<feature type="domain" description="Carboxymuconolactone decarboxylase-like" evidence="1">
    <location>
        <begin position="25"/>
        <end position="107"/>
    </location>
</feature>
<evidence type="ECO:0000259" key="1">
    <source>
        <dbReference type="Pfam" id="PF02627"/>
    </source>
</evidence>
<sequence length="122" mass="12773">MMSKSFGTITNDVSKAIGSLRRDIPETIQSFNALAKASLSPGVLSALDKELIALAIGVSSRCDACIGFHVKALIRLGVSREQLMETLAVCTYMGGGPALMYAAEAVRAYEELSVGKSATAST</sequence>
<accession>A0A369XJS4</accession>
<dbReference type="GO" id="GO:0051920">
    <property type="term" value="F:peroxiredoxin activity"/>
    <property type="evidence" value="ECO:0007669"/>
    <property type="project" value="InterPro"/>
</dbReference>
<dbReference type="SUPFAM" id="SSF69118">
    <property type="entry name" value="AhpD-like"/>
    <property type="match status" value="1"/>
</dbReference>
<dbReference type="Gene3D" id="1.20.1290.10">
    <property type="entry name" value="AhpD-like"/>
    <property type="match status" value="1"/>
</dbReference>
<proteinExistence type="predicted"/>
<protein>
    <submittedName>
        <fullName evidence="2">Carboxymuconolactone decarboxylase family protein</fullName>
    </submittedName>
</protein>
<evidence type="ECO:0000313" key="3">
    <source>
        <dbReference type="Proteomes" id="UP000253831"/>
    </source>
</evidence>
<dbReference type="AlphaFoldDB" id="A0A369XJS4"/>
<dbReference type="InterPro" id="IPR004675">
    <property type="entry name" value="AhpD_core"/>
</dbReference>
<dbReference type="EMBL" id="QPGA01000056">
    <property type="protein sequence ID" value="RDE49136.1"/>
    <property type="molecule type" value="Genomic_DNA"/>
</dbReference>
<reference evidence="2 3" key="1">
    <citation type="submission" date="2018-05" db="EMBL/GenBank/DDBJ databases">
        <title>Integrated omic analyses show evidence that a Ca. Accumulibacter phosphatis strain performs denitrification under micro-aerobic conditions.</title>
        <authorList>
            <person name="Camejo P.Y."/>
            <person name="Katherine M.D."/>
            <person name="Daniel N.R."/>
        </authorList>
    </citation>
    <scope>NUCLEOTIDE SEQUENCE [LARGE SCALE GENOMIC DNA]</scope>
    <source>
        <strain evidence="2">UW-LDO-IC</strain>
    </source>
</reference>
<dbReference type="Proteomes" id="UP000253831">
    <property type="component" value="Unassembled WGS sequence"/>
</dbReference>
<evidence type="ECO:0000313" key="2">
    <source>
        <dbReference type="EMBL" id="RDE49136.1"/>
    </source>
</evidence>
<dbReference type="PANTHER" id="PTHR33930">
    <property type="entry name" value="ALKYL HYDROPEROXIDE REDUCTASE AHPD"/>
    <property type="match status" value="1"/>
</dbReference>
<organism evidence="2 3">
    <name type="scientific">Candidatus Accumulibacter meliphilus</name>
    <dbReference type="NCBI Taxonomy" id="2211374"/>
    <lineage>
        <taxon>Bacteria</taxon>
        <taxon>Pseudomonadati</taxon>
        <taxon>Pseudomonadota</taxon>
        <taxon>Betaproteobacteria</taxon>
        <taxon>Candidatus Accumulibacter</taxon>
    </lineage>
</organism>